<dbReference type="Gene3D" id="3.90.550.10">
    <property type="entry name" value="Spore Coat Polysaccharide Biosynthesis Protein SpsA, Chain A"/>
    <property type="match status" value="1"/>
</dbReference>
<keyword evidence="4 9" id="KW-0808">Transferase</keyword>
<dbReference type="FunFam" id="3.90.550.10:FF:000023">
    <property type="entry name" value="Glucose-1-phosphate thymidylyltransferase"/>
    <property type="match status" value="1"/>
</dbReference>
<dbReference type="GO" id="GO:0046872">
    <property type="term" value="F:metal ion binding"/>
    <property type="evidence" value="ECO:0007669"/>
    <property type="project" value="UniProtKB-KW"/>
</dbReference>
<dbReference type="GO" id="GO:0008879">
    <property type="term" value="F:glucose-1-phosphate thymidylyltransferase activity"/>
    <property type="evidence" value="ECO:0007669"/>
    <property type="project" value="UniProtKB-EC"/>
</dbReference>
<evidence type="ECO:0000256" key="7">
    <source>
        <dbReference type="ARBA" id="ARBA00022842"/>
    </source>
</evidence>
<evidence type="ECO:0000256" key="9">
    <source>
        <dbReference type="RuleBase" id="RU003706"/>
    </source>
</evidence>
<evidence type="ECO:0000313" key="12">
    <source>
        <dbReference type="Proteomes" id="UP000031184"/>
    </source>
</evidence>
<comment type="function">
    <text evidence="9">Catalyzes the formation of dTDP-glucose, from dTTP and glucose 1-phosphate, as well as its pyrophosphorolysis.</text>
</comment>
<name>A0A017H8B4_9FUSO</name>
<dbReference type="CDD" id="cd02538">
    <property type="entry name" value="G1P_TT_short"/>
    <property type="match status" value="1"/>
</dbReference>
<comment type="similarity">
    <text evidence="2 9">Belongs to the glucose-1-phosphate thymidylyltransferase family.</text>
</comment>
<evidence type="ECO:0000259" key="10">
    <source>
        <dbReference type="Pfam" id="PF00483"/>
    </source>
</evidence>
<reference evidence="11 12" key="1">
    <citation type="submission" date="2013-08" db="EMBL/GenBank/DDBJ databases">
        <title>An opportunistic ruminal bacterium that causes liver abscesses in cattle.</title>
        <authorList>
            <person name="Benahmed F.H."/>
            <person name="Rasmussen M."/>
            <person name="Harbottle H."/>
            <person name="Soppet D."/>
            <person name="Nagaraja T.G."/>
            <person name="Davidson M."/>
        </authorList>
    </citation>
    <scope>NUCLEOTIDE SEQUENCE [LARGE SCALE GENOMIC DNA]</scope>
    <source>
        <strain evidence="11 12">B35</strain>
    </source>
</reference>
<keyword evidence="7 9" id="KW-0460">Magnesium</keyword>
<evidence type="ECO:0000256" key="2">
    <source>
        <dbReference type="ARBA" id="ARBA00010480"/>
    </source>
</evidence>
<accession>A0A017H8B4</accession>
<evidence type="ECO:0000256" key="3">
    <source>
        <dbReference type="ARBA" id="ARBA00012461"/>
    </source>
</evidence>
<dbReference type="NCBIfam" id="TIGR01207">
    <property type="entry name" value="rmlA"/>
    <property type="match status" value="1"/>
</dbReference>
<dbReference type="PATRIC" id="fig|1226633.4.peg.2024"/>
<keyword evidence="6 9" id="KW-0479">Metal-binding</keyword>
<evidence type="ECO:0000313" key="11">
    <source>
        <dbReference type="EMBL" id="KID48596.1"/>
    </source>
</evidence>
<comment type="catalytic activity">
    <reaction evidence="8 9">
        <text>dTTP + alpha-D-glucose 1-phosphate + H(+) = dTDP-alpha-D-glucose + diphosphate</text>
        <dbReference type="Rhea" id="RHEA:15225"/>
        <dbReference type="ChEBI" id="CHEBI:15378"/>
        <dbReference type="ChEBI" id="CHEBI:33019"/>
        <dbReference type="ChEBI" id="CHEBI:37568"/>
        <dbReference type="ChEBI" id="CHEBI:57477"/>
        <dbReference type="ChEBI" id="CHEBI:58601"/>
        <dbReference type="EC" id="2.7.7.24"/>
    </reaction>
</comment>
<dbReference type="PANTHER" id="PTHR43532:SF1">
    <property type="entry name" value="GLUCOSE-1-PHOSPHATE THYMIDYLYLTRANSFERASE 1"/>
    <property type="match status" value="1"/>
</dbReference>
<evidence type="ECO:0000256" key="6">
    <source>
        <dbReference type="ARBA" id="ARBA00022723"/>
    </source>
</evidence>
<evidence type="ECO:0000256" key="5">
    <source>
        <dbReference type="ARBA" id="ARBA00022695"/>
    </source>
</evidence>
<evidence type="ECO:0000256" key="1">
    <source>
        <dbReference type="ARBA" id="ARBA00001946"/>
    </source>
</evidence>
<dbReference type="InterPro" id="IPR029044">
    <property type="entry name" value="Nucleotide-diphossugar_trans"/>
</dbReference>
<dbReference type="AlphaFoldDB" id="A0A017H8B4"/>
<dbReference type="InterPro" id="IPR005835">
    <property type="entry name" value="NTP_transferase_dom"/>
</dbReference>
<evidence type="ECO:0000256" key="4">
    <source>
        <dbReference type="ARBA" id="ARBA00022679"/>
    </source>
</evidence>
<sequence length="297" mass="33495">MKGILLTGGNGTRLHPITKAISKQMLPIYDKPMIYYPLSVLMLAGIREILLISTPRDLPVFQELLGDGKKWGLTFSYAIQEEARGLAEAFFIGKNFIGKDPCALILGDNVFYGHGLTGMLQEAVKLQKGAVIFGYYVKNPKDFGVVEFDEKGKILSLEEKPKFPKSNYVVPGLYFYDNSVLEKAGKVKPSERGELEITSINQMYLEEESLQLINLGRGMAWLDTGTQDALLEASNFVKTIQSRQGIMVACLEEIAYRNGWIDRNQIQDMARTLSKTKYGEYLLELLRESERCQNIKK</sequence>
<organism evidence="11 12">
    <name type="scientific">Fusobacterium necrophorum subsp. funduliforme B35</name>
    <dbReference type="NCBI Taxonomy" id="1226633"/>
    <lineage>
        <taxon>Bacteria</taxon>
        <taxon>Fusobacteriati</taxon>
        <taxon>Fusobacteriota</taxon>
        <taxon>Fusobacteriia</taxon>
        <taxon>Fusobacteriales</taxon>
        <taxon>Fusobacteriaceae</taxon>
        <taxon>Fusobacterium</taxon>
    </lineage>
</organism>
<protein>
    <recommendedName>
        <fullName evidence="3 9">Glucose-1-phosphate thymidylyltransferase</fullName>
        <ecNumber evidence="3 9">2.7.7.24</ecNumber>
    </recommendedName>
</protein>
<dbReference type="Pfam" id="PF00483">
    <property type="entry name" value="NTP_transferase"/>
    <property type="match status" value="1"/>
</dbReference>
<gene>
    <name evidence="11" type="ORF">C095_09990</name>
</gene>
<dbReference type="RefSeq" id="WP_039122364.1">
    <property type="nucleotide sequence ID" value="NZ_AOJP01000002.1"/>
</dbReference>
<comment type="cofactor">
    <cofactor evidence="1">
        <name>Mg(2+)</name>
        <dbReference type="ChEBI" id="CHEBI:18420"/>
    </cofactor>
</comment>
<dbReference type="EMBL" id="AUZI01000023">
    <property type="protein sequence ID" value="KID48596.1"/>
    <property type="molecule type" value="Genomic_DNA"/>
</dbReference>
<proteinExistence type="inferred from homology"/>
<dbReference type="InterPro" id="IPR005907">
    <property type="entry name" value="G1P_thy_trans_s"/>
</dbReference>
<dbReference type="SUPFAM" id="SSF53448">
    <property type="entry name" value="Nucleotide-diphospho-sugar transferases"/>
    <property type="match status" value="1"/>
</dbReference>
<dbReference type="Proteomes" id="UP000031184">
    <property type="component" value="Unassembled WGS sequence"/>
</dbReference>
<dbReference type="OrthoDB" id="9803871at2"/>
<comment type="caution">
    <text evidence="11">The sequence shown here is derived from an EMBL/GenBank/DDBJ whole genome shotgun (WGS) entry which is preliminary data.</text>
</comment>
<feature type="domain" description="Nucleotidyl transferase" evidence="10">
    <location>
        <begin position="2"/>
        <end position="238"/>
    </location>
</feature>
<keyword evidence="5 9" id="KW-0548">Nucleotidyltransferase</keyword>
<dbReference type="EC" id="2.7.7.24" evidence="3 9"/>
<dbReference type="PANTHER" id="PTHR43532">
    <property type="entry name" value="GLUCOSE-1-PHOSPHATE THYMIDYLYLTRANSFERASE"/>
    <property type="match status" value="1"/>
</dbReference>
<evidence type="ECO:0000256" key="8">
    <source>
        <dbReference type="ARBA" id="ARBA00049336"/>
    </source>
</evidence>